<keyword evidence="3" id="KW-1185">Reference proteome</keyword>
<dbReference type="InterPro" id="IPR058240">
    <property type="entry name" value="rSAM_sf"/>
</dbReference>
<dbReference type="AlphaFoldDB" id="A0A7M3MG69"/>
<organism evidence="2 3">
    <name type="scientific">Oceanidesulfovibrio indonesiensis</name>
    <dbReference type="NCBI Taxonomy" id="54767"/>
    <lineage>
        <taxon>Bacteria</taxon>
        <taxon>Pseudomonadati</taxon>
        <taxon>Thermodesulfobacteriota</taxon>
        <taxon>Desulfovibrionia</taxon>
        <taxon>Desulfovibrionales</taxon>
        <taxon>Desulfovibrionaceae</taxon>
        <taxon>Oceanidesulfovibrio</taxon>
    </lineage>
</organism>
<protein>
    <recommendedName>
        <fullName evidence="1">4Fe4S-binding SPASM domain-containing protein</fullName>
    </recommendedName>
</protein>
<evidence type="ECO:0000313" key="3">
    <source>
        <dbReference type="Proteomes" id="UP000448292"/>
    </source>
</evidence>
<feature type="domain" description="4Fe4S-binding SPASM" evidence="1">
    <location>
        <begin position="254"/>
        <end position="336"/>
    </location>
</feature>
<dbReference type="EMBL" id="QMIE01000004">
    <property type="protein sequence ID" value="TVM18322.1"/>
    <property type="molecule type" value="Genomic_DNA"/>
</dbReference>
<dbReference type="CDD" id="cd01335">
    <property type="entry name" value="Radical_SAM"/>
    <property type="match status" value="1"/>
</dbReference>
<sequence>MLHAAWDYLCRLNPIYFEWIQVDLSTRVATRSPLHPAMSYRESWIAKDLSFSVFSRLTPVLERTKSVFLHGWGDPFANPSFFTMARICKERRCTVCTATRGGLLDAAGWDRVVESGIDQVAFPIDALEDHTSRERTGIGLNETCEAIAMLQEAKRRADSAKPAIDVRYTLTRSRLDEVMLLPEFLQRVGVDSAIVATPSFVASEDLAEECLVPRRHEQLRWLLSHLDTLFFKGLEYGVVIRYFAISPGVKRRTCIENVTESIYVGADGRVSPCAMGALPLDDDVTHWYLGDKVAYRPLVFGSLDELQLEDIWHSDEYRRFRRPFYWNRLSSRCENCLNPFRVGG</sequence>
<dbReference type="InterPro" id="IPR013785">
    <property type="entry name" value="Aldolase_TIM"/>
</dbReference>
<dbReference type="Proteomes" id="UP000448292">
    <property type="component" value="Unassembled WGS sequence"/>
</dbReference>
<accession>A0A7M3MG69</accession>
<dbReference type="Gene3D" id="3.20.20.70">
    <property type="entry name" value="Aldolase class I"/>
    <property type="match status" value="1"/>
</dbReference>
<dbReference type="InterPro" id="IPR050377">
    <property type="entry name" value="Radical_SAM_PqqE_MftC-like"/>
</dbReference>
<dbReference type="InterPro" id="IPR023885">
    <property type="entry name" value="4Fe4S-binding_SPASM_dom"/>
</dbReference>
<gene>
    <name evidence="2" type="ORF">DPQ33_06095</name>
</gene>
<dbReference type="RefSeq" id="WP_235893904.1">
    <property type="nucleotide sequence ID" value="NZ_QMIE01000004.1"/>
</dbReference>
<dbReference type="SUPFAM" id="SSF102114">
    <property type="entry name" value="Radical SAM enzymes"/>
    <property type="match status" value="1"/>
</dbReference>
<dbReference type="PANTHER" id="PTHR11228">
    <property type="entry name" value="RADICAL SAM DOMAIN PROTEIN"/>
    <property type="match status" value="1"/>
</dbReference>
<comment type="caution">
    <text evidence="2">The sequence shown here is derived from an EMBL/GenBank/DDBJ whole genome shotgun (WGS) entry which is preliminary data.</text>
</comment>
<dbReference type="Pfam" id="PF13186">
    <property type="entry name" value="SPASM"/>
    <property type="match status" value="1"/>
</dbReference>
<evidence type="ECO:0000259" key="1">
    <source>
        <dbReference type="Pfam" id="PF13186"/>
    </source>
</evidence>
<evidence type="ECO:0000313" key="2">
    <source>
        <dbReference type="EMBL" id="TVM18322.1"/>
    </source>
</evidence>
<reference evidence="2 3" key="1">
    <citation type="submission" date="2018-06" db="EMBL/GenBank/DDBJ databases">
        <title>Complete genome of Desulfovibrio indonesiensis P37SLT.</title>
        <authorList>
            <person name="Crispim J.S."/>
            <person name="Vidigal P.M.P."/>
            <person name="Silva L.C.F."/>
            <person name="Laguardia C.N."/>
            <person name="Araujo L.C."/>
            <person name="Dias R.S."/>
            <person name="Sousa M.P."/>
            <person name="Paula S.O."/>
            <person name="Silva C."/>
        </authorList>
    </citation>
    <scope>NUCLEOTIDE SEQUENCE [LARGE SCALE GENOMIC DNA]</scope>
    <source>
        <strain evidence="2 3">P37SLT</strain>
    </source>
</reference>
<name>A0A7M3MG69_9BACT</name>
<proteinExistence type="predicted"/>
<dbReference type="PANTHER" id="PTHR11228:SF7">
    <property type="entry name" value="PQQA PEPTIDE CYCLASE"/>
    <property type="match status" value="1"/>
</dbReference>